<dbReference type="PANTHER" id="PTHR39173">
    <property type="entry name" value="ACETYLTRANSFERASE"/>
    <property type="match status" value="1"/>
</dbReference>
<dbReference type="EMBL" id="JANGAB010000001">
    <property type="protein sequence ID" value="MCQ4948266.1"/>
    <property type="molecule type" value="Genomic_DNA"/>
</dbReference>
<proteinExistence type="predicted"/>
<sequence length="178" mass="19734">MMALQLVFPSEEWGDQVLCYRAECLEAGDNSLAGTAGLAEAGSFAAWLAAVRRNRREETALPGMVPATTLLAVRPEDGRLVGMIDIRHRLNDYLLQFGGHIGYSVRPSQRRRGYAKEMLRQGLARCQEMGLVRVLVTCDRDNRASARTILACGGVLEDEREREDGGVTQRYWIALPPA</sequence>
<dbReference type="InterPro" id="IPR016181">
    <property type="entry name" value="Acyl_CoA_acyltransferase"/>
</dbReference>
<reference evidence="2" key="1">
    <citation type="submission" date="2022-06" db="EMBL/GenBank/DDBJ databases">
        <title>Isolation of gut microbiota from human fecal samples.</title>
        <authorList>
            <person name="Pamer E.G."/>
            <person name="Barat B."/>
            <person name="Waligurski E."/>
            <person name="Medina S."/>
            <person name="Paddock L."/>
            <person name="Mostad J."/>
        </authorList>
    </citation>
    <scope>NUCLEOTIDE SEQUENCE</scope>
    <source>
        <strain evidence="2">DFI.7.96</strain>
    </source>
</reference>
<dbReference type="PROSITE" id="PS51186">
    <property type="entry name" value="GNAT"/>
    <property type="match status" value="1"/>
</dbReference>
<comment type="caution">
    <text evidence="2">The sequence shown here is derived from an EMBL/GenBank/DDBJ whole genome shotgun (WGS) entry which is preliminary data.</text>
</comment>
<dbReference type="GO" id="GO:0016747">
    <property type="term" value="F:acyltransferase activity, transferring groups other than amino-acyl groups"/>
    <property type="evidence" value="ECO:0007669"/>
    <property type="project" value="InterPro"/>
</dbReference>
<dbReference type="PANTHER" id="PTHR39173:SF1">
    <property type="entry name" value="ACETYLTRANSFERASE"/>
    <property type="match status" value="1"/>
</dbReference>
<gene>
    <name evidence="2" type="ORF">NE646_01095</name>
</gene>
<dbReference type="Proteomes" id="UP001205063">
    <property type="component" value="Unassembled WGS sequence"/>
</dbReference>
<accession>A0AAW5K5J1</accession>
<dbReference type="CDD" id="cd04301">
    <property type="entry name" value="NAT_SF"/>
    <property type="match status" value="1"/>
</dbReference>
<dbReference type="InterPro" id="IPR000182">
    <property type="entry name" value="GNAT_dom"/>
</dbReference>
<feature type="domain" description="N-acetyltransferase" evidence="1">
    <location>
        <begin position="15"/>
        <end position="176"/>
    </location>
</feature>
<name>A0AAW5K5J1_9FIRM</name>
<evidence type="ECO:0000313" key="3">
    <source>
        <dbReference type="Proteomes" id="UP001205063"/>
    </source>
</evidence>
<dbReference type="Pfam" id="PF13302">
    <property type="entry name" value="Acetyltransf_3"/>
    <property type="match status" value="1"/>
</dbReference>
<evidence type="ECO:0000259" key="1">
    <source>
        <dbReference type="PROSITE" id="PS51186"/>
    </source>
</evidence>
<dbReference type="Gene3D" id="3.40.630.30">
    <property type="match status" value="1"/>
</dbReference>
<dbReference type="SUPFAM" id="SSF55729">
    <property type="entry name" value="Acyl-CoA N-acyltransferases (Nat)"/>
    <property type="match status" value="1"/>
</dbReference>
<dbReference type="AlphaFoldDB" id="A0AAW5K5J1"/>
<evidence type="ECO:0000313" key="2">
    <source>
        <dbReference type="EMBL" id="MCQ4948266.1"/>
    </source>
</evidence>
<protein>
    <submittedName>
        <fullName evidence="2">GNAT family N-acetyltransferase</fullName>
    </submittedName>
</protein>
<organism evidence="2 3">
    <name type="scientific">Bittarella massiliensis</name>
    <name type="common">ex Durand et al. 2017</name>
    <dbReference type="NCBI Taxonomy" id="1720313"/>
    <lineage>
        <taxon>Bacteria</taxon>
        <taxon>Bacillati</taxon>
        <taxon>Bacillota</taxon>
        <taxon>Clostridia</taxon>
        <taxon>Eubacteriales</taxon>
        <taxon>Oscillospiraceae</taxon>
        <taxon>Bittarella (ex Durand et al. 2017)</taxon>
    </lineage>
</organism>